<name>A0A5C8PME3_9HYPH</name>
<dbReference type="InterPro" id="IPR003785">
    <property type="entry name" value="Creatininase/forma_Hydrolase"/>
</dbReference>
<proteinExistence type="inferred from homology"/>
<keyword evidence="2" id="KW-0479">Metal-binding</keyword>
<dbReference type="SUPFAM" id="SSF102215">
    <property type="entry name" value="Creatininase"/>
    <property type="match status" value="1"/>
</dbReference>
<sequence length="258" mass="27732">MTEIEWSRLKAAEIKALAGRNAVVIVPIGATEQHGPHLPSMVDWRLVQEVSHRAARLMTRSVPVLVAPTIPYGMSEHHMSLNGTIALDYATMHAVIRCVVESAIRHGFKRIFVLNGHGGNTTALQNMIGELTVAHKLPLATGTYWDIAAASIARLLERQKALLHACEAETSMLMAVAPELVNPDELAQMHGPYVPGLSAIPGVNAGVYRWRQLSSRSPIGVIGDAAAASADKGEKLLQAIAADVAEALADERLWNAPI</sequence>
<dbReference type="PANTHER" id="PTHR35005">
    <property type="entry name" value="3-DEHYDRO-SCYLLO-INOSOSE HYDROLASE"/>
    <property type="match status" value="1"/>
</dbReference>
<reference evidence="6 7" key="1">
    <citation type="submission" date="2019-06" db="EMBL/GenBank/DDBJ databases">
        <title>New taxonomy in bacterial strain CC-CFT640, isolated from vineyard.</title>
        <authorList>
            <person name="Lin S.-Y."/>
            <person name="Tsai C.-F."/>
            <person name="Young C.-C."/>
        </authorList>
    </citation>
    <scope>NUCLEOTIDE SEQUENCE [LARGE SCALE GENOMIC DNA]</scope>
    <source>
        <strain evidence="6 7">CC-CFT640</strain>
    </source>
</reference>
<dbReference type="OrthoDB" id="9801445at2"/>
<dbReference type="GO" id="GO:0009231">
    <property type="term" value="P:riboflavin biosynthetic process"/>
    <property type="evidence" value="ECO:0007669"/>
    <property type="project" value="TreeGrafter"/>
</dbReference>
<evidence type="ECO:0000256" key="1">
    <source>
        <dbReference type="ARBA" id="ARBA00001947"/>
    </source>
</evidence>
<evidence type="ECO:0000256" key="2">
    <source>
        <dbReference type="ARBA" id="ARBA00022723"/>
    </source>
</evidence>
<organism evidence="6 7">
    <name type="scientific">Vineibacter terrae</name>
    <dbReference type="NCBI Taxonomy" id="2586908"/>
    <lineage>
        <taxon>Bacteria</taxon>
        <taxon>Pseudomonadati</taxon>
        <taxon>Pseudomonadota</taxon>
        <taxon>Alphaproteobacteria</taxon>
        <taxon>Hyphomicrobiales</taxon>
        <taxon>Vineibacter</taxon>
    </lineage>
</organism>
<evidence type="ECO:0000256" key="3">
    <source>
        <dbReference type="ARBA" id="ARBA00022801"/>
    </source>
</evidence>
<evidence type="ECO:0000313" key="7">
    <source>
        <dbReference type="Proteomes" id="UP000321638"/>
    </source>
</evidence>
<comment type="cofactor">
    <cofactor evidence="1">
        <name>Zn(2+)</name>
        <dbReference type="ChEBI" id="CHEBI:29105"/>
    </cofactor>
</comment>
<gene>
    <name evidence="6" type="ORF">FHP25_14495</name>
</gene>
<dbReference type="PANTHER" id="PTHR35005:SF1">
    <property type="entry name" value="2-AMINO-5-FORMYLAMINO-6-RIBOSYLAMINOPYRIMIDIN-4(3H)-ONE 5'-MONOPHOSPHATE DEFORMYLASE"/>
    <property type="match status" value="1"/>
</dbReference>
<dbReference type="InterPro" id="IPR024087">
    <property type="entry name" value="Creatininase-like_sf"/>
</dbReference>
<accession>A0A5C8PME3</accession>
<dbReference type="Proteomes" id="UP000321638">
    <property type="component" value="Unassembled WGS sequence"/>
</dbReference>
<keyword evidence="3" id="KW-0378">Hydrolase</keyword>
<protein>
    <submittedName>
        <fullName evidence="6">Creatininase family protein</fullName>
    </submittedName>
</protein>
<dbReference type="RefSeq" id="WP_147847658.1">
    <property type="nucleotide sequence ID" value="NZ_VDUZ01000014.1"/>
</dbReference>
<evidence type="ECO:0000256" key="5">
    <source>
        <dbReference type="ARBA" id="ARBA00024029"/>
    </source>
</evidence>
<dbReference type="GO" id="GO:0016811">
    <property type="term" value="F:hydrolase activity, acting on carbon-nitrogen (but not peptide) bonds, in linear amides"/>
    <property type="evidence" value="ECO:0007669"/>
    <property type="project" value="TreeGrafter"/>
</dbReference>
<dbReference type="GO" id="GO:0046872">
    <property type="term" value="F:metal ion binding"/>
    <property type="evidence" value="ECO:0007669"/>
    <property type="project" value="UniProtKB-KW"/>
</dbReference>
<dbReference type="AlphaFoldDB" id="A0A5C8PME3"/>
<dbReference type="Gene3D" id="3.40.50.10310">
    <property type="entry name" value="Creatininase"/>
    <property type="match status" value="1"/>
</dbReference>
<dbReference type="EMBL" id="VDUZ01000014">
    <property type="protein sequence ID" value="TXL75445.1"/>
    <property type="molecule type" value="Genomic_DNA"/>
</dbReference>
<evidence type="ECO:0000256" key="4">
    <source>
        <dbReference type="ARBA" id="ARBA00022833"/>
    </source>
</evidence>
<keyword evidence="4" id="KW-0862">Zinc</keyword>
<comment type="caution">
    <text evidence="6">The sequence shown here is derived from an EMBL/GenBank/DDBJ whole genome shotgun (WGS) entry which is preliminary data.</text>
</comment>
<dbReference type="Pfam" id="PF02633">
    <property type="entry name" value="Creatininase"/>
    <property type="match status" value="1"/>
</dbReference>
<keyword evidence="7" id="KW-1185">Reference proteome</keyword>
<evidence type="ECO:0000313" key="6">
    <source>
        <dbReference type="EMBL" id="TXL75445.1"/>
    </source>
</evidence>
<comment type="similarity">
    <text evidence="5">Belongs to the creatininase superfamily.</text>
</comment>